<comment type="caution">
    <text evidence="6">The sequence shown here is derived from an EMBL/GenBank/DDBJ whole genome shotgun (WGS) entry which is preliminary data.</text>
</comment>
<dbReference type="SUPFAM" id="SSF161084">
    <property type="entry name" value="MAPEG domain-like"/>
    <property type="match status" value="1"/>
</dbReference>
<keyword evidence="4 5" id="KW-0472">Membrane</keyword>
<gene>
    <name evidence="7" type="ORF">RCL2_000938500</name>
    <name evidence="6" type="ORF">RclHR1_05340005</name>
</gene>
<evidence type="ECO:0000313" key="6">
    <source>
        <dbReference type="EMBL" id="GBC03819.1"/>
    </source>
</evidence>
<feature type="transmembrane region" description="Helical" evidence="5">
    <location>
        <begin position="102"/>
        <end position="122"/>
    </location>
</feature>
<reference evidence="7" key="2">
    <citation type="submission" date="2019-10" db="EMBL/GenBank/DDBJ databases">
        <title>Conservation and host-specific expression of non-tandemly repeated heterogenous ribosome RNA gene in arbuscular mycorrhizal fungi.</title>
        <authorList>
            <person name="Maeda T."/>
            <person name="Kobayashi Y."/>
            <person name="Nakagawa T."/>
            <person name="Ezawa T."/>
            <person name="Yamaguchi K."/>
            <person name="Bino T."/>
            <person name="Nishimoto Y."/>
            <person name="Shigenobu S."/>
            <person name="Kawaguchi M."/>
        </authorList>
    </citation>
    <scope>NUCLEOTIDE SEQUENCE</scope>
    <source>
        <strain evidence="7">HR1</strain>
    </source>
</reference>
<feature type="transmembrane region" description="Helical" evidence="5">
    <location>
        <begin position="6"/>
        <end position="26"/>
    </location>
</feature>
<dbReference type="Proteomes" id="UP000247702">
    <property type="component" value="Unassembled WGS sequence"/>
</dbReference>
<evidence type="ECO:0000256" key="2">
    <source>
        <dbReference type="ARBA" id="ARBA00022692"/>
    </source>
</evidence>
<dbReference type="PANTHER" id="PTHR35371">
    <property type="entry name" value="INNER MEMBRANE PROTEIN"/>
    <property type="match status" value="1"/>
</dbReference>
<evidence type="ECO:0000313" key="8">
    <source>
        <dbReference type="Proteomes" id="UP000247702"/>
    </source>
</evidence>
<keyword evidence="8" id="KW-1185">Reference proteome</keyword>
<evidence type="ECO:0000256" key="5">
    <source>
        <dbReference type="SAM" id="Phobius"/>
    </source>
</evidence>
<name>A0A2Z6SF85_9GLOM</name>
<dbReference type="Gene3D" id="1.20.120.550">
    <property type="entry name" value="Membrane associated eicosanoid/glutathione metabolism-like domain"/>
    <property type="match status" value="1"/>
</dbReference>
<dbReference type="AlphaFoldDB" id="A0A2Z6SF85"/>
<keyword evidence="2 5" id="KW-0812">Transmembrane</keyword>
<dbReference type="OrthoDB" id="5568734at2759"/>
<organism evidence="6 8">
    <name type="scientific">Rhizophagus clarus</name>
    <dbReference type="NCBI Taxonomy" id="94130"/>
    <lineage>
        <taxon>Eukaryota</taxon>
        <taxon>Fungi</taxon>
        <taxon>Fungi incertae sedis</taxon>
        <taxon>Mucoromycota</taxon>
        <taxon>Glomeromycotina</taxon>
        <taxon>Glomeromycetes</taxon>
        <taxon>Glomerales</taxon>
        <taxon>Glomeraceae</taxon>
        <taxon>Rhizophagus</taxon>
    </lineage>
</organism>
<evidence type="ECO:0000313" key="7">
    <source>
        <dbReference type="EMBL" id="GES82159.1"/>
    </source>
</evidence>
<sequence length="149" mass="17130">MGFPLQFVVQFSCVFAMFLIWFFSLVPIRRAQALHEEGYDNSNPRDQYTKLSDWGKRAVAAANNTFEGLVFFSIAVITQAFSRLPQFIQGNEDENDKKIRTVVDVICLIYVVLRLIYLPLYWYDISSARSSVWAIGILCILAIFIIAFI</sequence>
<protein>
    <submittedName>
        <fullName evidence="7">MAPEG family protein</fullName>
    </submittedName>
</protein>
<dbReference type="Pfam" id="PF01124">
    <property type="entry name" value="MAPEG"/>
    <property type="match status" value="1"/>
</dbReference>
<dbReference type="GO" id="GO:0016020">
    <property type="term" value="C:membrane"/>
    <property type="evidence" value="ECO:0007669"/>
    <property type="project" value="UniProtKB-SubCell"/>
</dbReference>
<dbReference type="InterPro" id="IPR023352">
    <property type="entry name" value="MAPEG-like_dom_sf"/>
</dbReference>
<evidence type="ECO:0000256" key="1">
    <source>
        <dbReference type="ARBA" id="ARBA00004370"/>
    </source>
</evidence>
<dbReference type="InterPro" id="IPR001129">
    <property type="entry name" value="Membr-assoc_MAPEG"/>
</dbReference>
<dbReference type="EMBL" id="BLAL01000059">
    <property type="protein sequence ID" value="GES82159.1"/>
    <property type="molecule type" value="Genomic_DNA"/>
</dbReference>
<dbReference type="EMBL" id="BEXD01003909">
    <property type="protein sequence ID" value="GBC03819.1"/>
    <property type="molecule type" value="Genomic_DNA"/>
</dbReference>
<feature type="transmembrane region" description="Helical" evidence="5">
    <location>
        <begin position="128"/>
        <end position="148"/>
    </location>
</feature>
<proteinExistence type="predicted"/>
<evidence type="ECO:0000256" key="3">
    <source>
        <dbReference type="ARBA" id="ARBA00022989"/>
    </source>
</evidence>
<reference evidence="6 8" key="1">
    <citation type="submission" date="2017-11" db="EMBL/GenBank/DDBJ databases">
        <title>The genome of Rhizophagus clarus HR1 reveals common genetic basis of auxotrophy among arbuscular mycorrhizal fungi.</title>
        <authorList>
            <person name="Kobayashi Y."/>
        </authorList>
    </citation>
    <scope>NUCLEOTIDE SEQUENCE [LARGE SCALE GENOMIC DNA]</scope>
    <source>
        <strain evidence="6 8">HR1</strain>
    </source>
</reference>
<evidence type="ECO:0000256" key="4">
    <source>
        <dbReference type="ARBA" id="ARBA00023136"/>
    </source>
</evidence>
<keyword evidence="3 5" id="KW-1133">Transmembrane helix</keyword>
<accession>A0A2Z6SF85</accession>
<comment type="subcellular location">
    <subcellularLocation>
        <location evidence="1">Membrane</location>
    </subcellularLocation>
</comment>
<dbReference type="Proteomes" id="UP000615446">
    <property type="component" value="Unassembled WGS sequence"/>
</dbReference>
<dbReference type="PANTHER" id="PTHR35371:SF1">
    <property type="entry name" value="BLR7753 PROTEIN"/>
    <property type="match status" value="1"/>
</dbReference>